<reference evidence="2" key="2">
    <citation type="journal article" date="2015" name="Data Brief">
        <title>Shoot transcriptome of the giant reed, Arundo donax.</title>
        <authorList>
            <person name="Barrero R.A."/>
            <person name="Guerrero F.D."/>
            <person name="Moolhuijzen P."/>
            <person name="Goolsby J.A."/>
            <person name="Tidwell J."/>
            <person name="Bellgard S.E."/>
            <person name="Bellgard M.I."/>
        </authorList>
    </citation>
    <scope>NUCLEOTIDE SEQUENCE</scope>
    <source>
        <tissue evidence="2">Shoot tissue taken approximately 20 cm above the soil surface</tissue>
    </source>
</reference>
<keyword evidence="1" id="KW-0732">Signal</keyword>
<sequence length="40" mass="4701">MRVFALLCNSVTLFLLEFLDSFFPSPQRGISFIFYAPILW</sequence>
<evidence type="ECO:0000313" key="2">
    <source>
        <dbReference type="EMBL" id="JAE33095.1"/>
    </source>
</evidence>
<protein>
    <submittedName>
        <fullName evidence="2">Uncharacterized protein</fullName>
    </submittedName>
</protein>
<dbReference type="AlphaFoldDB" id="A0A0A9H7G3"/>
<evidence type="ECO:0000256" key="1">
    <source>
        <dbReference type="SAM" id="SignalP"/>
    </source>
</evidence>
<accession>A0A0A9H7G3</accession>
<organism evidence="2">
    <name type="scientific">Arundo donax</name>
    <name type="common">Giant reed</name>
    <name type="synonym">Donax arundinaceus</name>
    <dbReference type="NCBI Taxonomy" id="35708"/>
    <lineage>
        <taxon>Eukaryota</taxon>
        <taxon>Viridiplantae</taxon>
        <taxon>Streptophyta</taxon>
        <taxon>Embryophyta</taxon>
        <taxon>Tracheophyta</taxon>
        <taxon>Spermatophyta</taxon>
        <taxon>Magnoliopsida</taxon>
        <taxon>Liliopsida</taxon>
        <taxon>Poales</taxon>
        <taxon>Poaceae</taxon>
        <taxon>PACMAD clade</taxon>
        <taxon>Arundinoideae</taxon>
        <taxon>Arundineae</taxon>
        <taxon>Arundo</taxon>
    </lineage>
</organism>
<name>A0A0A9H7G3_ARUDO</name>
<feature type="chain" id="PRO_5002065409" evidence="1">
    <location>
        <begin position="22"/>
        <end position="40"/>
    </location>
</feature>
<proteinExistence type="predicted"/>
<dbReference type="EMBL" id="GBRH01164801">
    <property type="protein sequence ID" value="JAE33095.1"/>
    <property type="molecule type" value="Transcribed_RNA"/>
</dbReference>
<reference evidence="2" key="1">
    <citation type="submission" date="2014-09" db="EMBL/GenBank/DDBJ databases">
        <authorList>
            <person name="Magalhaes I.L.F."/>
            <person name="Oliveira U."/>
            <person name="Santos F.R."/>
            <person name="Vidigal T.H.D.A."/>
            <person name="Brescovit A.D."/>
            <person name="Santos A.J."/>
        </authorList>
    </citation>
    <scope>NUCLEOTIDE SEQUENCE</scope>
    <source>
        <tissue evidence="2">Shoot tissue taken approximately 20 cm above the soil surface</tissue>
    </source>
</reference>
<feature type="signal peptide" evidence="1">
    <location>
        <begin position="1"/>
        <end position="21"/>
    </location>
</feature>